<dbReference type="Proteomes" id="UP000000583">
    <property type="component" value="Chromosome"/>
</dbReference>
<sequence>MSLDIGISYRMFIFFFCHRVECFVNSYPQHLGLLSELR</sequence>
<dbReference type="EMBL" id="AE002161">
    <property type="protein sequence ID" value="AAF38067.1"/>
    <property type="molecule type" value="Genomic_DNA"/>
</dbReference>
<dbReference type="PIR" id="H81603">
    <property type="entry name" value="H81603"/>
</dbReference>
<proteinExistence type="predicted"/>
<dbReference type="KEGG" id="cpa:CP_0194"/>
<accession>Q9K2C4</accession>
<evidence type="ECO:0000313" key="1">
    <source>
        <dbReference type="EMBL" id="AAF38067.1"/>
    </source>
</evidence>
<evidence type="ECO:0000313" key="2">
    <source>
        <dbReference type="Proteomes" id="UP000000583"/>
    </source>
</evidence>
<reference evidence="1 2" key="1">
    <citation type="journal article" date="2000" name="Nucleic Acids Res.">
        <title>Genome sequences of Chlamydia trachomatis MoPn and Chlamydia pneumoniae AR39.</title>
        <authorList>
            <person name="Read T.D."/>
            <person name="Brunham R.C."/>
            <person name="Shen C."/>
            <person name="Gill S.R."/>
            <person name="Heidelberg J.F."/>
            <person name="White O."/>
            <person name="Hickey E.K."/>
            <person name="Peterson J.D."/>
            <person name="Utterback T.R."/>
            <person name="Berry K.J."/>
            <person name="Bass S."/>
            <person name="Linher K.D."/>
            <person name="Weidman J.F."/>
            <person name="Khouri H.M."/>
            <person name="Craven B."/>
            <person name="Bowman C."/>
            <person name="Dodson R.J."/>
            <person name="Gwinn M.L."/>
            <person name="Nelson W.C."/>
            <person name="DeBoy R.T."/>
            <person name="Kolonay J.F."/>
            <person name="McClarty G."/>
            <person name="Salzberg S.L."/>
            <person name="Eisen J.A."/>
            <person name="Fraser C.M."/>
        </authorList>
    </citation>
    <scope>NUCLEOTIDE SEQUENCE [LARGE SCALE GENOMIC DNA]</scope>
    <source>
        <strain evidence="1 2">AR39</strain>
    </source>
</reference>
<gene>
    <name evidence="1" type="ordered locus">CP_0194</name>
</gene>
<dbReference type="AlphaFoldDB" id="Q9K2C4"/>
<name>Q9K2C4_CHLPN</name>
<protein>
    <submittedName>
        <fullName evidence="1">Uncharacterized protein</fullName>
    </submittedName>
</protein>
<organism evidence="1 2">
    <name type="scientific">Chlamydia pneumoniae</name>
    <name type="common">Chlamydophila pneumoniae</name>
    <dbReference type="NCBI Taxonomy" id="83558"/>
    <lineage>
        <taxon>Bacteria</taxon>
        <taxon>Pseudomonadati</taxon>
        <taxon>Chlamydiota</taxon>
        <taxon>Chlamydiia</taxon>
        <taxon>Chlamydiales</taxon>
        <taxon>Chlamydiaceae</taxon>
        <taxon>Chlamydia/Chlamydophila group</taxon>
        <taxon>Chlamydia</taxon>
    </lineage>
</organism>